<evidence type="ECO:0000256" key="5">
    <source>
        <dbReference type="SAM" id="MobiDB-lite"/>
    </source>
</evidence>
<keyword evidence="2" id="KW-0472">Membrane</keyword>
<evidence type="ECO:0000256" key="4">
    <source>
        <dbReference type="PROSITE-ProRule" id="PRU01006"/>
    </source>
</evidence>
<dbReference type="InterPro" id="IPR032914">
    <property type="entry name" value="Vam6/VPS39/TRAP1"/>
</dbReference>
<accession>A0A1W5CUW3</accession>
<dbReference type="Pfam" id="PF00780">
    <property type="entry name" value="CNH"/>
    <property type="match status" value="1"/>
</dbReference>
<dbReference type="AlphaFoldDB" id="A0A1W5CUW3"/>
<feature type="region of interest" description="Disordered" evidence="5">
    <location>
        <begin position="452"/>
        <end position="500"/>
    </location>
</feature>
<dbReference type="GO" id="GO:0000329">
    <property type="term" value="C:fungal-type vacuole membrane"/>
    <property type="evidence" value="ECO:0007669"/>
    <property type="project" value="TreeGrafter"/>
</dbReference>
<dbReference type="GO" id="GO:0012505">
    <property type="term" value="C:endomembrane system"/>
    <property type="evidence" value="ECO:0007669"/>
    <property type="project" value="UniProtKB-SubCell"/>
</dbReference>
<dbReference type="InterPro" id="IPR019453">
    <property type="entry name" value="VPS39/TGFA1_Znf"/>
</dbReference>
<comment type="subcellular location">
    <subcellularLocation>
        <location evidence="1">Endomembrane system</location>
        <topology evidence="1">Peripheral membrane protein</topology>
    </subcellularLocation>
</comment>
<evidence type="ECO:0000313" key="8">
    <source>
        <dbReference type="Proteomes" id="UP000192927"/>
    </source>
</evidence>
<dbReference type="GO" id="GO:0006914">
    <property type="term" value="P:autophagy"/>
    <property type="evidence" value="ECO:0007669"/>
    <property type="project" value="TreeGrafter"/>
</dbReference>
<evidence type="ECO:0000313" key="7">
    <source>
        <dbReference type="EMBL" id="SLM34646.1"/>
    </source>
</evidence>
<dbReference type="SUPFAM" id="SSF50978">
    <property type="entry name" value="WD40 repeat-like"/>
    <property type="match status" value="1"/>
</dbReference>
<dbReference type="PROSITE" id="PS50236">
    <property type="entry name" value="CHCR"/>
    <property type="match status" value="1"/>
</dbReference>
<dbReference type="Proteomes" id="UP000192927">
    <property type="component" value="Unassembled WGS sequence"/>
</dbReference>
<keyword evidence="8" id="KW-1185">Reference proteome</keyword>
<dbReference type="Gene3D" id="1.25.40.10">
    <property type="entry name" value="Tetratricopeptide repeat domain"/>
    <property type="match status" value="1"/>
</dbReference>
<dbReference type="GO" id="GO:0006886">
    <property type="term" value="P:intracellular protein transport"/>
    <property type="evidence" value="ECO:0007669"/>
    <property type="project" value="UniProtKB-UniRule"/>
</dbReference>
<dbReference type="Pfam" id="PF10367">
    <property type="entry name" value="zf-Vps39_C"/>
    <property type="match status" value="1"/>
</dbReference>
<dbReference type="InterPro" id="IPR036322">
    <property type="entry name" value="WD40_repeat_dom_sf"/>
</dbReference>
<proteinExistence type="inferred from homology"/>
<feature type="domain" description="CNH" evidence="6">
    <location>
        <begin position="18"/>
        <end position="340"/>
    </location>
</feature>
<dbReference type="InterPro" id="IPR000547">
    <property type="entry name" value="Clathrin_H-chain/VPS_repeat"/>
</dbReference>
<evidence type="ECO:0000256" key="1">
    <source>
        <dbReference type="ARBA" id="ARBA00004184"/>
    </source>
</evidence>
<evidence type="ECO:0000256" key="3">
    <source>
        <dbReference type="ARBA" id="ARBA00038201"/>
    </source>
</evidence>
<reference evidence="8" key="1">
    <citation type="submission" date="2017-03" db="EMBL/GenBank/DDBJ databases">
        <authorList>
            <person name="Sharma R."/>
            <person name="Thines M."/>
        </authorList>
    </citation>
    <scope>NUCLEOTIDE SEQUENCE [LARGE SCALE GENOMIC DNA]</scope>
</reference>
<comment type="similarity">
    <text evidence="3">Belongs to the VAM6/VPS39 family.</text>
</comment>
<dbReference type="PANTHER" id="PTHR12894:SF49">
    <property type="entry name" value="VAM6_VPS39-LIKE PROTEIN"/>
    <property type="match status" value="1"/>
</dbReference>
<evidence type="ECO:0000259" key="6">
    <source>
        <dbReference type="PROSITE" id="PS50219"/>
    </source>
</evidence>
<name>A0A1W5CUW3_9LECA</name>
<feature type="repeat" description="CHCR" evidence="4">
    <location>
        <begin position="733"/>
        <end position="918"/>
    </location>
</feature>
<dbReference type="Pfam" id="PF23556">
    <property type="entry name" value="TPR_Vps41"/>
    <property type="match status" value="1"/>
</dbReference>
<protein>
    <submittedName>
        <fullName evidence="7">Vacuolar morphogenesis protein</fullName>
    </submittedName>
</protein>
<feature type="region of interest" description="Disordered" evidence="5">
    <location>
        <begin position="52"/>
        <end position="72"/>
    </location>
</feature>
<dbReference type="Pfam" id="PF10366">
    <property type="entry name" value="Vps39_1"/>
    <property type="match status" value="1"/>
</dbReference>
<dbReference type="PANTHER" id="PTHR12894">
    <property type="entry name" value="CNH DOMAIN CONTAINING"/>
    <property type="match status" value="1"/>
</dbReference>
<dbReference type="GO" id="GO:0034058">
    <property type="term" value="P:endosomal vesicle fusion"/>
    <property type="evidence" value="ECO:0007669"/>
    <property type="project" value="TreeGrafter"/>
</dbReference>
<dbReference type="PROSITE" id="PS50219">
    <property type="entry name" value="CNH"/>
    <property type="match status" value="1"/>
</dbReference>
<evidence type="ECO:0000256" key="2">
    <source>
        <dbReference type="ARBA" id="ARBA00023136"/>
    </source>
</evidence>
<dbReference type="InterPro" id="IPR019452">
    <property type="entry name" value="VPS39/TGF_beta_rcpt-assoc_1"/>
</dbReference>
<dbReference type="InterPro" id="IPR001180">
    <property type="entry name" value="CNH_dom"/>
</dbReference>
<dbReference type="EMBL" id="FWEW01000365">
    <property type="protein sequence ID" value="SLM34646.1"/>
    <property type="molecule type" value="Genomic_DNA"/>
</dbReference>
<dbReference type="InterPro" id="IPR011990">
    <property type="entry name" value="TPR-like_helical_dom_sf"/>
</dbReference>
<organism evidence="7 8">
    <name type="scientific">Lasallia pustulata</name>
    <dbReference type="NCBI Taxonomy" id="136370"/>
    <lineage>
        <taxon>Eukaryota</taxon>
        <taxon>Fungi</taxon>
        <taxon>Dikarya</taxon>
        <taxon>Ascomycota</taxon>
        <taxon>Pezizomycotina</taxon>
        <taxon>Lecanoromycetes</taxon>
        <taxon>OSLEUM clade</taxon>
        <taxon>Umbilicariomycetidae</taxon>
        <taxon>Umbilicariales</taxon>
        <taxon>Umbilicariaceae</taxon>
        <taxon>Lasallia</taxon>
    </lineage>
</organism>
<sequence>MLSAFTARPIVELKQRDKSRIESILNYGDRLLIGLNTGSLRIYRVNEIQEDASAPDAEPATSDRSSSQPISKPVELLREQEKFSKSKIEQLAIIKEANILISLSNGHVSIHDLQTYELHEVLTKTKGATAFAVTSNIVKDPATGIPSIVSRLAVAVKRRLLLWSWQDMELASDTSEYTLVTGIKTLTWATGTRLIAGLSSSYVMVDVETSEITEIVGPGSIGGAPGQDGGRFGGLGVASVSYMGIGGSAPKPLATRLGEGEMLLAKDINTLFIDTDGKSLGRRQIPWAVAPDAVGYSYPYLLALQASRGTLEVRNPQSLNLLQSIPLPNAGQLHVPQPNVSLAHAGKGFLVSSDRCVWRMCALDYDSQIDALVERGKLDEAINLLGMLEDALLKDKEGRLREVKMLKAQRLFDQRKYRDSLDLFTEVSAPPERVIRLYPRLIAGDLSTIEDISESPTGSIPGDQNAEDVDTANQSKQSSGSGEESHHTSDADAQANGRMDSADTASIWHFRKADVTDRSDAATMKGQPLDTPALGKTLEGKDLRAATLELQAFLVSARTKLQRFLNKDGTLKGTPDTTGAGHDGVAEPAFESLLVQKSQGLNQDRKEQLRETAKLVDTTLFRAYMFASPSLAGPLFRLDNFCDPDVVGEKLLETGRYNDLIDFFFGKRLHRKALELLKKFGQADEKDEIAPQLHGPQRTVAYLQNLPPEMIDLILEFVEWPLRQDPDLGMEVFLADSENAETLPRLPVLEFLQRINKELALKYLEHIVHELNDTTPDFHQRLVNMYLEGLQYKDFKSDVERTAWKQKLLDFLRNSRHYQAYKVLGQLSRDDPDLYEARAIILSNMGQHKQALDIYVFKLKDPDKAEEYCNQVFLTEQIRPAAPTQPRHALTSDPEDATPSIYHTLLSLYLTPPPPYQPQWEPALTILAKHGSRLPASSTLDLIPEVLPIKKLESYFRGRIRSANTFVNEGRVSVGLRKSIVVREQATLLLGDGLPGGSRGRNRRVVISEDRVCGVCYKRFGNSAIKVLPNNAVVHYGCSNR</sequence>